<sequence>DACPLTDYRTEPFE</sequence>
<reference evidence="1" key="1">
    <citation type="journal article" date="2010" name="Science">
        <title>Plasticity of animal genome architecture unmasked by rapid evolution of a pelagic tunicate.</title>
        <authorList>
            <person name="Denoeud F."/>
            <person name="Henriet S."/>
            <person name="Mungpakdee S."/>
            <person name="Aury J.M."/>
            <person name="Da Silva C."/>
            <person name="Brinkmann H."/>
            <person name="Mikhaleva J."/>
            <person name="Olsen L.C."/>
            <person name="Jubin C."/>
            <person name="Canestro C."/>
            <person name="Bouquet J.M."/>
            <person name="Danks G."/>
            <person name="Poulain J."/>
            <person name="Campsteijn C."/>
            <person name="Adamski M."/>
            <person name="Cross I."/>
            <person name="Yadetie F."/>
            <person name="Muffato M."/>
            <person name="Louis A."/>
            <person name="Butcher S."/>
            <person name="Tsagkogeorga G."/>
            <person name="Konrad A."/>
            <person name="Singh S."/>
            <person name="Jensen M.F."/>
            <person name="Cong E.H."/>
            <person name="Eikeseth-Otteraa H."/>
            <person name="Noel B."/>
            <person name="Anthouard V."/>
            <person name="Porcel B.M."/>
            <person name="Kachouri-Lafond R."/>
            <person name="Nishino A."/>
            <person name="Ugolini M."/>
            <person name="Chourrout P."/>
            <person name="Nishida H."/>
            <person name="Aasland R."/>
            <person name="Huzurbazar S."/>
            <person name="Westhof E."/>
            <person name="Delsuc F."/>
            <person name="Lehrach H."/>
            <person name="Reinhardt R."/>
            <person name="Weissenbach J."/>
            <person name="Roy S.W."/>
            <person name="Artiguenave F."/>
            <person name="Postlethwait J.H."/>
            <person name="Manak J.R."/>
            <person name="Thompson E.M."/>
            <person name="Jaillon O."/>
            <person name="Du Pasquier L."/>
            <person name="Boudinot P."/>
            <person name="Liberles D.A."/>
            <person name="Volff J.N."/>
            <person name="Philippe H."/>
            <person name="Lenhard B."/>
            <person name="Roest Crollius H."/>
            <person name="Wincker P."/>
            <person name="Chourrout D."/>
        </authorList>
    </citation>
    <scope>NUCLEOTIDE SEQUENCE [LARGE SCALE GENOMIC DNA]</scope>
</reference>
<feature type="non-terminal residue" evidence="1">
    <location>
        <position position="1"/>
    </location>
</feature>
<dbReference type="EMBL" id="FN656686">
    <property type="protein sequence ID" value="CBY41854.1"/>
    <property type="molecule type" value="Genomic_DNA"/>
</dbReference>
<accession>E4Z2C6</accession>
<protein>
    <submittedName>
        <fullName evidence="1">Uncharacterized protein</fullName>
    </submittedName>
</protein>
<dbReference type="Proteomes" id="UP000011014">
    <property type="component" value="Unassembled WGS sequence"/>
</dbReference>
<organism evidence="1">
    <name type="scientific">Oikopleura dioica</name>
    <name type="common">Tunicate</name>
    <dbReference type="NCBI Taxonomy" id="34765"/>
    <lineage>
        <taxon>Eukaryota</taxon>
        <taxon>Metazoa</taxon>
        <taxon>Chordata</taxon>
        <taxon>Tunicata</taxon>
        <taxon>Appendicularia</taxon>
        <taxon>Copelata</taxon>
        <taxon>Oikopleuridae</taxon>
        <taxon>Oikopleura</taxon>
    </lineage>
</organism>
<gene>
    <name evidence="1" type="ORF">GSOID_T00023949001</name>
</gene>
<evidence type="ECO:0000313" key="1">
    <source>
        <dbReference type="EMBL" id="CBY41854.1"/>
    </source>
</evidence>
<name>E4Z2C6_OIKDI</name>
<proteinExistence type="predicted"/>